<feature type="transmembrane region" description="Helical" evidence="1">
    <location>
        <begin position="172"/>
        <end position="190"/>
    </location>
</feature>
<feature type="transmembrane region" description="Helical" evidence="1">
    <location>
        <begin position="196"/>
        <end position="215"/>
    </location>
</feature>
<reference evidence="3 4" key="1">
    <citation type="submission" date="2024-09" db="EMBL/GenBank/DDBJ databases">
        <authorList>
            <person name="Sun Q."/>
            <person name="Mori K."/>
        </authorList>
    </citation>
    <scope>NUCLEOTIDE SEQUENCE [LARGE SCALE GENOMIC DNA]</scope>
    <source>
        <strain evidence="3 4">NCAIM B.02301</strain>
    </source>
</reference>
<keyword evidence="4" id="KW-1185">Reference proteome</keyword>
<comment type="caution">
    <text evidence="3">The sequence shown here is derived from an EMBL/GenBank/DDBJ whole genome shotgun (WGS) entry which is preliminary data.</text>
</comment>
<evidence type="ECO:0000313" key="3">
    <source>
        <dbReference type="EMBL" id="MFC0561516.1"/>
    </source>
</evidence>
<dbReference type="PANTHER" id="PTHR36834">
    <property type="entry name" value="MEMBRANE PROTEIN-RELATED"/>
    <property type="match status" value="1"/>
</dbReference>
<evidence type="ECO:0000259" key="2">
    <source>
        <dbReference type="Pfam" id="PF04892"/>
    </source>
</evidence>
<dbReference type="InterPro" id="IPR053150">
    <property type="entry name" value="Teicoplanin_resist-assoc"/>
</dbReference>
<dbReference type="RefSeq" id="WP_273848417.1">
    <property type="nucleotide sequence ID" value="NZ_JAQQWT010000084.1"/>
</dbReference>
<organism evidence="3 4">
    <name type="scientific">Halalkalibacter alkalisediminis</name>
    <dbReference type="NCBI Taxonomy" id="935616"/>
    <lineage>
        <taxon>Bacteria</taxon>
        <taxon>Bacillati</taxon>
        <taxon>Bacillota</taxon>
        <taxon>Bacilli</taxon>
        <taxon>Bacillales</taxon>
        <taxon>Bacillaceae</taxon>
        <taxon>Halalkalibacter</taxon>
    </lineage>
</organism>
<feature type="domain" description="VanZ-like" evidence="2">
    <location>
        <begin position="130"/>
        <end position="242"/>
    </location>
</feature>
<proteinExistence type="predicted"/>
<sequence length="261" mass="30191">MDKNIELFVKEIVSELNCSEEEKSDIAEEITDHINLLKDDYIERGLSDEAATKKAIESFGQPKQLRNDFQKSLSPYYKIVKIGTWTLFCLYAFIILFNLLFQRIIIRISDYNHAVSNNYELINRYFYTPPNSNGFLDIEVWQINANIIPFSNTYNYIVNNQNYNLNIVIENTIGNVLIFIPLGIFLTILFKKFNTLSKMVICTLIISFTIELLQFTLRVGQFDIDDILLNTLGSVIGYLIINAIIKGTSFFKVRVFPKSTN</sequence>
<protein>
    <submittedName>
        <fullName evidence="3">VanZ family protein</fullName>
    </submittedName>
</protein>
<feature type="transmembrane region" description="Helical" evidence="1">
    <location>
        <begin position="227"/>
        <end position="245"/>
    </location>
</feature>
<dbReference type="EMBL" id="JBHLTR010000073">
    <property type="protein sequence ID" value="MFC0561516.1"/>
    <property type="molecule type" value="Genomic_DNA"/>
</dbReference>
<dbReference type="Pfam" id="PF04892">
    <property type="entry name" value="VanZ"/>
    <property type="match status" value="1"/>
</dbReference>
<keyword evidence="1" id="KW-1133">Transmembrane helix</keyword>
<feature type="transmembrane region" description="Helical" evidence="1">
    <location>
        <begin position="82"/>
        <end position="101"/>
    </location>
</feature>
<name>A0ABV6NLF7_9BACI</name>
<evidence type="ECO:0000313" key="4">
    <source>
        <dbReference type="Proteomes" id="UP001589833"/>
    </source>
</evidence>
<dbReference type="InterPro" id="IPR047928">
    <property type="entry name" value="Perm_prefix_1"/>
</dbReference>
<accession>A0ABV6NLF7</accession>
<evidence type="ECO:0000256" key="1">
    <source>
        <dbReference type="SAM" id="Phobius"/>
    </source>
</evidence>
<dbReference type="PANTHER" id="PTHR36834:SF1">
    <property type="entry name" value="INTEGRAL MEMBRANE PROTEIN"/>
    <property type="match status" value="1"/>
</dbReference>
<dbReference type="InterPro" id="IPR006976">
    <property type="entry name" value="VanZ-like"/>
</dbReference>
<keyword evidence="1" id="KW-0812">Transmembrane</keyword>
<keyword evidence="1" id="KW-0472">Membrane</keyword>
<dbReference type="Pfam" id="PF22564">
    <property type="entry name" value="HAAS"/>
    <property type="match status" value="1"/>
</dbReference>
<dbReference type="Proteomes" id="UP001589833">
    <property type="component" value="Unassembled WGS sequence"/>
</dbReference>
<dbReference type="NCBIfam" id="NF038403">
    <property type="entry name" value="perm_prefix_1"/>
    <property type="match status" value="1"/>
</dbReference>
<gene>
    <name evidence="3" type="ORF">ACFFH4_21650</name>
</gene>